<organism evidence="1 2">
    <name type="scientific">Mucilaginibacter psychrotolerans</name>
    <dbReference type="NCBI Taxonomy" id="1524096"/>
    <lineage>
        <taxon>Bacteria</taxon>
        <taxon>Pseudomonadati</taxon>
        <taxon>Bacteroidota</taxon>
        <taxon>Sphingobacteriia</taxon>
        <taxon>Sphingobacteriales</taxon>
        <taxon>Sphingobacteriaceae</taxon>
        <taxon>Mucilaginibacter</taxon>
    </lineage>
</organism>
<gene>
    <name evidence="1" type="ORF">E2R66_25035</name>
</gene>
<reference evidence="1 2" key="1">
    <citation type="journal article" date="2017" name="Int. J. Syst. Evol. Microbiol.">
        <title>Mucilaginibacterpsychrotolerans sp. nov., isolated from peatlands.</title>
        <authorList>
            <person name="Deng Y."/>
            <person name="Shen L."/>
            <person name="Xu B."/>
            <person name="Liu Y."/>
            <person name="Gu Z."/>
            <person name="Liu H."/>
            <person name="Zhou Y."/>
        </authorList>
    </citation>
    <scope>NUCLEOTIDE SEQUENCE [LARGE SCALE GENOMIC DNA]</scope>
    <source>
        <strain evidence="1 2">NH7-4</strain>
    </source>
</reference>
<sequence length="139" mass="16305">MAEQVTYVEIKLNSRNRKADFDRLEQLLKAQQYHEATIERIRVQPPKDAKSLGMHDFYEVFKIVFKDFGVALADFKIIFDCFKFYFENKQKLGEYLHGRESIEVKVDEVAEKFDALDDAEKRKFLEKIKQATGDDQTGA</sequence>
<evidence type="ECO:0000313" key="1">
    <source>
        <dbReference type="EMBL" id="TFF33636.1"/>
    </source>
</evidence>
<dbReference type="EMBL" id="SOZE01000041">
    <property type="protein sequence ID" value="TFF33636.1"/>
    <property type="molecule type" value="Genomic_DNA"/>
</dbReference>
<name>A0A4Y8S4H9_9SPHI</name>
<protein>
    <submittedName>
        <fullName evidence="1">Uncharacterized protein</fullName>
    </submittedName>
</protein>
<dbReference type="AlphaFoldDB" id="A0A4Y8S4H9"/>
<comment type="caution">
    <text evidence="1">The sequence shown here is derived from an EMBL/GenBank/DDBJ whole genome shotgun (WGS) entry which is preliminary data.</text>
</comment>
<evidence type="ECO:0000313" key="2">
    <source>
        <dbReference type="Proteomes" id="UP000297540"/>
    </source>
</evidence>
<dbReference type="Proteomes" id="UP000297540">
    <property type="component" value="Unassembled WGS sequence"/>
</dbReference>
<dbReference type="RefSeq" id="WP_133236091.1">
    <property type="nucleotide sequence ID" value="NZ_SOZE01000041.1"/>
</dbReference>
<proteinExistence type="predicted"/>
<accession>A0A4Y8S4H9</accession>
<keyword evidence="2" id="KW-1185">Reference proteome</keyword>